<reference evidence="4" key="1">
    <citation type="journal article" date="2009" name="Appl. Environ. Microbiol.">
        <title>Complete genome sequence of the chemolithoautotrophic marine magnetotactic coccus strain MC-1.</title>
        <authorList>
            <person name="Schubbe S."/>
            <person name="Williams T.J."/>
            <person name="Xie G."/>
            <person name="Kiss H.E."/>
            <person name="Brettin T.S."/>
            <person name="Martinez D."/>
            <person name="Ross C.A."/>
            <person name="Schuler D."/>
            <person name="Cox B.L."/>
            <person name="Nealson K.H."/>
            <person name="Bazylinski D.A."/>
        </authorList>
    </citation>
    <scope>NUCLEOTIDE SEQUENCE [LARGE SCALE GENOMIC DNA]</scope>
    <source>
        <strain evidence="4">ATCC BAA-1437 / JCM 17883 / MC-1</strain>
    </source>
</reference>
<dbReference type="Gene3D" id="2.50.20.10">
    <property type="entry name" value="Lipoprotein localisation LolA/LolB/LppX"/>
    <property type="match status" value="1"/>
</dbReference>
<evidence type="ECO:0000256" key="1">
    <source>
        <dbReference type="SAM" id="SignalP"/>
    </source>
</evidence>
<feature type="chain" id="PRO_5002625876" description="Uncharacterized protein TP-0789 domain-containing protein" evidence="1">
    <location>
        <begin position="24"/>
        <end position="301"/>
    </location>
</feature>
<gene>
    <name evidence="3" type="ordered locus">Mmc1_0717</name>
</gene>
<dbReference type="Pfam" id="PF17131">
    <property type="entry name" value="LolA_like"/>
    <property type="match status" value="1"/>
</dbReference>
<proteinExistence type="predicted"/>
<name>A0L5J5_MAGMM</name>
<organism evidence="3 4">
    <name type="scientific">Magnetococcus marinus (strain ATCC BAA-1437 / JCM 17883 / MC-1)</name>
    <dbReference type="NCBI Taxonomy" id="156889"/>
    <lineage>
        <taxon>Bacteria</taxon>
        <taxon>Pseudomonadati</taxon>
        <taxon>Pseudomonadota</taxon>
        <taxon>Magnetococcia</taxon>
        <taxon>Magnetococcales</taxon>
        <taxon>Magnetococcaceae</taxon>
        <taxon>Magnetococcus</taxon>
    </lineage>
</organism>
<dbReference type="Proteomes" id="UP000002586">
    <property type="component" value="Chromosome"/>
</dbReference>
<dbReference type="InterPro" id="IPR033399">
    <property type="entry name" value="TP_0789-like"/>
</dbReference>
<sequence precursor="true">MKKRFGVEGLWLALMMFVVPAFAEPTAEERLREVVGMLQPSPCEYYWNIDTTRTHETKKGVFTVAYMAKLSADQWAVLIAAPDMLKGRALLRQGAHYWTRNPGELQNREMRPNQTFLGGILTNKDLFPLILEQSHAEVVSDERQARKEEKQKALSEYDKIVQNERFGIMLETGHLRIKDRSGDGVLAVGEAPPQLVMRLTPRQGDKVDGYNYAMLSVDADSNRPRWLKLFGAGERQLKYFVYNDFKRMSDGRPHPGRVEIFNGLNSTFKSEMLLGTLQCGPLPEDAFQPNRLSQFGKLLLR</sequence>
<dbReference type="RefSeq" id="WP_011712398.1">
    <property type="nucleotide sequence ID" value="NC_008576.1"/>
</dbReference>
<keyword evidence="4" id="KW-1185">Reference proteome</keyword>
<evidence type="ECO:0000313" key="3">
    <source>
        <dbReference type="EMBL" id="ABK43238.1"/>
    </source>
</evidence>
<dbReference type="KEGG" id="mgm:Mmc1_0717"/>
<dbReference type="OrthoDB" id="368800at2"/>
<feature type="domain" description="Uncharacterized protein TP-0789" evidence="2">
    <location>
        <begin position="195"/>
        <end position="293"/>
    </location>
</feature>
<reference evidence="3 4" key="2">
    <citation type="journal article" date="2012" name="Int. J. Syst. Evol. Microbiol.">
        <title>Magnetococcus marinus gen. nov., sp. nov., a marine, magnetotactic bacterium that represents a novel lineage (Magnetococcaceae fam. nov.; Magnetococcales ord. nov.) at the base of the Alphaproteobacteria.</title>
        <authorList>
            <person name="Bazylinski D.A."/>
            <person name="Williams T.J."/>
            <person name="Lefevre C.T."/>
            <person name="Berg R.J."/>
            <person name="Zhang C.L."/>
            <person name="Bowser S.S."/>
            <person name="Dean A.J."/>
            <person name="Beveridge T.J."/>
        </authorList>
    </citation>
    <scope>NUCLEOTIDE SEQUENCE [LARGE SCALE GENOMIC DNA]</scope>
    <source>
        <strain evidence="4">ATCC BAA-1437 / JCM 17883 / MC-1</strain>
    </source>
</reference>
<feature type="signal peptide" evidence="1">
    <location>
        <begin position="1"/>
        <end position="23"/>
    </location>
</feature>
<evidence type="ECO:0000313" key="4">
    <source>
        <dbReference type="Proteomes" id="UP000002586"/>
    </source>
</evidence>
<accession>A0L5J5</accession>
<dbReference type="AlphaFoldDB" id="A0L5J5"/>
<dbReference type="EMBL" id="CP000471">
    <property type="protein sequence ID" value="ABK43238.1"/>
    <property type="molecule type" value="Genomic_DNA"/>
</dbReference>
<protein>
    <recommendedName>
        <fullName evidence="2">Uncharacterized protein TP-0789 domain-containing protein</fullName>
    </recommendedName>
</protein>
<keyword evidence="1" id="KW-0732">Signal</keyword>
<evidence type="ECO:0000259" key="2">
    <source>
        <dbReference type="Pfam" id="PF17131"/>
    </source>
</evidence>
<dbReference type="STRING" id="156889.Mmc1_0717"/>
<dbReference type="HOGENOM" id="CLU_923770_0_0_5"/>